<comment type="caution">
    <text evidence="3">The sequence shown here is derived from an EMBL/GenBank/DDBJ whole genome shotgun (WGS) entry which is preliminary data.</text>
</comment>
<dbReference type="RefSeq" id="WP_188214440.1">
    <property type="nucleotide sequence ID" value="NZ_BAABGH010000004.1"/>
</dbReference>
<feature type="domain" description="DUF3298" evidence="1">
    <location>
        <begin position="167"/>
        <end position="227"/>
    </location>
</feature>
<evidence type="ECO:0000259" key="2">
    <source>
        <dbReference type="Pfam" id="PF13739"/>
    </source>
</evidence>
<organism evidence="3 4">
    <name type="scientific">Aestuariibaculum suncheonense</name>
    <dbReference type="NCBI Taxonomy" id="1028745"/>
    <lineage>
        <taxon>Bacteria</taxon>
        <taxon>Pseudomonadati</taxon>
        <taxon>Bacteroidota</taxon>
        <taxon>Flavobacteriia</taxon>
        <taxon>Flavobacteriales</taxon>
        <taxon>Flavobacteriaceae</taxon>
    </lineage>
</organism>
<dbReference type="EMBL" id="JACVXC010000001">
    <property type="protein sequence ID" value="MBD0833943.1"/>
    <property type="molecule type" value="Genomic_DNA"/>
</dbReference>
<evidence type="ECO:0000313" key="3">
    <source>
        <dbReference type="EMBL" id="MBD0833943.1"/>
    </source>
</evidence>
<evidence type="ECO:0000313" key="4">
    <source>
        <dbReference type="Proteomes" id="UP000602057"/>
    </source>
</evidence>
<sequence length="240" mass="26964">MSIKHLLFFFTTLFILYSCNEDSNTSFSIITITTPNNKLVEINIPNAEGDDAISNQINTEITKAVSAALHTGEGKPDNATTIEEKIEKFNVEYNNFVKDFPESTFPWEAQIDGEVIFQSPEVISISITSYMNTGGAHGTVHISFLNFDPTTGKRFENEVLFKNQETFKALAKRYFDESIEDKAQLFEPETFQLAQTIGFSEEGLILLYNTYEIASYSAGIIEYTIPAEKVNDVLAINSPY</sequence>
<keyword evidence="4" id="KW-1185">Reference proteome</keyword>
<dbReference type="Proteomes" id="UP000602057">
    <property type="component" value="Unassembled WGS sequence"/>
</dbReference>
<gene>
    <name evidence="3" type="ORF">ICJ84_00695</name>
</gene>
<evidence type="ECO:0000259" key="1">
    <source>
        <dbReference type="Pfam" id="PF11738"/>
    </source>
</evidence>
<dbReference type="Pfam" id="PF11738">
    <property type="entry name" value="DUF3298"/>
    <property type="match status" value="1"/>
</dbReference>
<dbReference type="Gene3D" id="3.90.640.20">
    <property type="entry name" value="Heat-shock cognate protein, ATPase"/>
    <property type="match status" value="1"/>
</dbReference>
<name>A0A8J6Q9N5_9FLAO</name>
<dbReference type="PROSITE" id="PS51257">
    <property type="entry name" value="PROKAR_LIPOPROTEIN"/>
    <property type="match status" value="1"/>
</dbReference>
<reference evidence="3" key="2">
    <citation type="submission" date="2020-09" db="EMBL/GenBank/DDBJ databases">
        <authorList>
            <person name="Wu Z."/>
        </authorList>
    </citation>
    <scope>NUCLEOTIDE SEQUENCE</scope>
    <source>
        <strain evidence="3">SC17</strain>
    </source>
</reference>
<reference evidence="3" key="1">
    <citation type="journal article" date="2013" name="Int. J. Syst. Evol. Microbiol.">
        <title>Aestuariibaculum suncheonense gen. nov., sp. nov., a marine bacterium of the family Flavobacteriaceae isolated from a tidal flat and emended descriptions of the genera Gaetbulibacter and Tamlana.</title>
        <authorList>
            <person name="Jeong S.H."/>
            <person name="Park M.S."/>
            <person name="Jin H.M."/>
            <person name="Lee K."/>
            <person name="Park W."/>
            <person name="Jeon C.O."/>
        </authorList>
    </citation>
    <scope>NUCLEOTIDE SEQUENCE</scope>
    <source>
        <strain evidence="3">SC17</strain>
    </source>
</reference>
<proteinExistence type="predicted"/>
<dbReference type="InterPro" id="IPR025303">
    <property type="entry name" value="PdaC"/>
</dbReference>
<dbReference type="InterPro" id="IPR021729">
    <property type="entry name" value="DUF3298"/>
</dbReference>
<protein>
    <submittedName>
        <fullName evidence="3">DUF3298 and DUF4163 domain-containing protein</fullName>
    </submittedName>
</protein>
<dbReference type="Pfam" id="PF13739">
    <property type="entry name" value="PdaC"/>
    <property type="match status" value="1"/>
</dbReference>
<feature type="domain" description="Deacetylase PdaC" evidence="2">
    <location>
        <begin position="40"/>
        <end position="138"/>
    </location>
</feature>
<dbReference type="InterPro" id="IPR037126">
    <property type="entry name" value="PdaC/RsiV-like_sf"/>
</dbReference>
<dbReference type="AlphaFoldDB" id="A0A8J6Q9N5"/>
<accession>A0A8J6Q9N5</accession>
<dbReference type="Gene3D" id="3.30.565.40">
    <property type="entry name" value="Fervidobacterium nodosum Rt17-B1 like"/>
    <property type="match status" value="1"/>
</dbReference>